<evidence type="ECO:0000313" key="2">
    <source>
        <dbReference type="EMBL" id="MFD1722526.1"/>
    </source>
</evidence>
<keyword evidence="1" id="KW-0472">Membrane</keyword>
<accession>A0ABW4LGB5</accession>
<dbReference type="EMBL" id="JBHUEA010000022">
    <property type="protein sequence ID" value="MFD1722526.1"/>
    <property type="molecule type" value="Genomic_DNA"/>
</dbReference>
<reference evidence="3" key="1">
    <citation type="journal article" date="2019" name="Int. J. Syst. Evol. Microbiol.">
        <title>The Global Catalogue of Microorganisms (GCM) 10K type strain sequencing project: providing services to taxonomists for standard genome sequencing and annotation.</title>
        <authorList>
            <consortium name="The Broad Institute Genomics Platform"/>
            <consortium name="The Broad Institute Genome Sequencing Center for Infectious Disease"/>
            <person name="Wu L."/>
            <person name="Ma J."/>
        </authorList>
    </citation>
    <scope>NUCLEOTIDE SEQUENCE [LARGE SCALE GENOMIC DNA]</scope>
    <source>
        <strain evidence="3">CGMCC 1.12471</strain>
    </source>
</reference>
<dbReference type="RefSeq" id="WP_377935704.1">
    <property type="nucleotide sequence ID" value="NZ_JBHUEA010000022.1"/>
</dbReference>
<sequence length="58" mass="5685">MPPVARSPLTALVAVLVGLGLAKGLARVAGLGVLLVVVLSCVGALTVGVALLRLLVLT</sequence>
<keyword evidence="1" id="KW-1133">Transmembrane helix</keyword>
<proteinExistence type="predicted"/>
<evidence type="ECO:0000256" key="1">
    <source>
        <dbReference type="SAM" id="Phobius"/>
    </source>
</evidence>
<protein>
    <submittedName>
        <fullName evidence="2">Uncharacterized protein</fullName>
    </submittedName>
</protein>
<feature type="transmembrane region" description="Helical" evidence="1">
    <location>
        <begin position="32"/>
        <end position="56"/>
    </location>
</feature>
<organism evidence="2 3">
    <name type="scientific">Amnibacterium endophyticum</name>
    <dbReference type="NCBI Taxonomy" id="2109337"/>
    <lineage>
        <taxon>Bacteria</taxon>
        <taxon>Bacillati</taxon>
        <taxon>Actinomycetota</taxon>
        <taxon>Actinomycetes</taxon>
        <taxon>Micrococcales</taxon>
        <taxon>Microbacteriaceae</taxon>
        <taxon>Amnibacterium</taxon>
    </lineage>
</organism>
<name>A0ABW4LGB5_9MICO</name>
<dbReference type="Proteomes" id="UP001597347">
    <property type="component" value="Unassembled WGS sequence"/>
</dbReference>
<evidence type="ECO:0000313" key="3">
    <source>
        <dbReference type="Proteomes" id="UP001597347"/>
    </source>
</evidence>
<keyword evidence="3" id="KW-1185">Reference proteome</keyword>
<keyword evidence="1" id="KW-0812">Transmembrane</keyword>
<comment type="caution">
    <text evidence="2">The sequence shown here is derived from an EMBL/GenBank/DDBJ whole genome shotgun (WGS) entry which is preliminary data.</text>
</comment>
<gene>
    <name evidence="2" type="ORF">ACFSBI_13295</name>
</gene>